<evidence type="ECO:0000313" key="3">
    <source>
        <dbReference type="EMBL" id="EGG41544.1"/>
    </source>
</evidence>
<dbReference type="EMBL" id="AEGP01000051">
    <property type="protein sequence ID" value="EGG41544.1"/>
    <property type="molecule type" value="Genomic_DNA"/>
</dbReference>
<dbReference type="PANTHER" id="PTHR46268:SF6">
    <property type="entry name" value="UNIVERSAL STRESS PROTEIN UP12"/>
    <property type="match status" value="1"/>
</dbReference>
<dbReference type="InterPro" id="IPR014729">
    <property type="entry name" value="Rossmann-like_a/b/a_fold"/>
</dbReference>
<accession>F3KM25</accession>
<dbReference type="SUPFAM" id="SSF52402">
    <property type="entry name" value="Adenine nucleotide alpha hydrolases-like"/>
    <property type="match status" value="1"/>
</dbReference>
<comment type="caution">
    <text evidence="3">The sequence shown here is derived from an EMBL/GenBank/DDBJ whole genome shotgun (WGS) entry which is preliminary data.</text>
</comment>
<name>F3KM25_9ARCH</name>
<evidence type="ECO:0000259" key="2">
    <source>
        <dbReference type="Pfam" id="PF00582"/>
    </source>
</evidence>
<dbReference type="AlphaFoldDB" id="F3KM25"/>
<dbReference type="Pfam" id="PF00582">
    <property type="entry name" value="Usp"/>
    <property type="match status" value="1"/>
</dbReference>
<dbReference type="Proteomes" id="UP000004348">
    <property type="component" value="Chromosome"/>
</dbReference>
<protein>
    <submittedName>
        <fullName evidence="3">Universal stress protein UspA and related nucleotide-binding protein</fullName>
    </submittedName>
</protein>
<dbReference type="CDD" id="cd00293">
    <property type="entry name" value="USP-like"/>
    <property type="match status" value="1"/>
</dbReference>
<dbReference type="InterPro" id="IPR006015">
    <property type="entry name" value="Universal_stress_UspA"/>
</dbReference>
<comment type="similarity">
    <text evidence="1">Belongs to the universal stress protein A family.</text>
</comment>
<gene>
    <name evidence="3" type="ORF">Nlim_1554</name>
</gene>
<dbReference type="PANTHER" id="PTHR46268">
    <property type="entry name" value="STRESS RESPONSE PROTEIN NHAX"/>
    <property type="match status" value="1"/>
</dbReference>
<dbReference type="Gene3D" id="3.40.50.620">
    <property type="entry name" value="HUPs"/>
    <property type="match status" value="1"/>
</dbReference>
<dbReference type="PATRIC" id="fig|886738.10.peg.1691"/>
<dbReference type="PRINTS" id="PR01438">
    <property type="entry name" value="UNVRSLSTRESS"/>
</dbReference>
<feature type="domain" description="UspA" evidence="2">
    <location>
        <begin position="10"/>
        <end position="146"/>
    </location>
</feature>
<organism evidence="3">
    <name type="scientific">Candidatus Nitrosarchaeum limnium SFB1</name>
    <dbReference type="NCBI Taxonomy" id="886738"/>
    <lineage>
        <taxon>Archaea</taxon>
        <taxon>Nitrososphaerota</taxon>
        <taxon>Nitrososphaeria</taxon>
        <taxon>Nitrosopumilales</taxon>
        <taxon>Nitrosopumilaceae</taxon>
        <taxon>Nitrosarchaeum</taxon>
    </lineage>
</organism>
<proteinExistence type="inferred from homology"/>
<dbReference type="STRING" id="886738.Nlim_1554"/>
<evidence type="ECO:0000256" key="1">
    <source>
        <dbReference type="ARBA" id="ARBA00008791"/>
    </source>
</evidence>
<dbReference type="HOGENOM" id="CLU_049301_16_0_2"/>
<reference evidence="3" key="1">
    <citation type="journal article" date="2011" name="PLoS ONE">
        <title>Genome of a low-salinity ammonia-oxidizing archaeon determined by single-cell and metagenomic analysis.</title>
        <authorList>
            <person name="Blainey P.C."/>
            <person name="Mosier A.C."/>
            <person name="Potanina A."/>
            <person name="Francis C.A."/>
            <person name="Quake S.R."/>
        </authorList>
    </citation>
    <scope>NUCLEOTIDE SEQUENCE [LARGE SCALE GENOMIC DNA]</scope>
    <source>
        <strain evidence="3">SFB1</strain>
    </source>
</reference>
<dbReference type="InterPro" id="IPR006016">
    <property type="entry name" value="UspA"/>
</dbReference>
<sequence>MKIIMRKSLYMNILVPLDGSKYSEKALLHACDMAKSYQSHLILLYVVEKSLPINLLDRKEYLEILRKFGNKVLIKGKDMTIQHGVDSTIIIKEGNIVNEIIKLAKNKKCNLIILGSKGMGATARFFLGSVSNKLANNSPCSILIIK</sequence>